<dbReference type="Pfam" id="PF13837">
    <property type="entry name" value="Myb_DNA-bind_4"/>
    <property type="match status" value="1"/>
</dbReference>
<proteinExistence type="predicted"/>
<evidence type="ECO:0000259" key="1">
    <source>
        <dbReference type="Pfam" id="PF13837"/>
    </source>
</evidence>
<gene>
    <name evidence="2" type="ORF">ALC57_09965</name>
</gene>
<dbReference type="Gene3D" id="1.10.10.60">
    <property type="entry name" value="Homeodomain-like"/>
    <property type="match status" value="1"/>
</dbReference>
<name>A0A151J4Q3_9HYME</name>
<organism evidence="2 3">
    <name type="scientific">Trachymyrmex cornetzi</name>
    <dbReference type="NCBI Taxonomy" id="471704"/>
    <lineage>
        <taxon>Eukaryota</taxon>
        <taxon>Metazoa</taxon>
        <taxon>Ecdysozoa</taxon>
        <taxon>Arthropoda</taxon>
        <taxon>Hexapoda</taxon>
        <taxon>Insecta</taxon>
        <taxon>Pterygota</taxon>
        <taxon>Neoptera</taxon>
        <taxon>Endopterygota</taxon>
        <taxon>Hymenoptera</taxon>
        <taxon>Apocrita</taxon>
        <taxon>Aculeata</taxon>
        <taxon>Formicoidea</taxon>
        <taxon>Formicidae</taxon>
        <taxon>Myrmicinae</taxon>
        <taxon>Trachymyrmex</taxon>
    </lineage>
</organism>
<evidence type="ECO:0000313" key="2">
    <source>
        <dbReference type="EMBL" id="KYN17752.1"/>
    </source>
</evidence>
<accession>A0A151J4Q3</accession>
<dbReference type="AlphaFoldDB" id="A0A151J4Q3"/>
<evidence type="ECO:0000313" key="3">
    <source>
        <dbReference type="Proteomes" id="UP000078492"/>
    </source>
</evidence>
<protein>
    <recommendedName>
        <fullName evidence="1">Myb/SANT-like DNA-binding domain-containing protein</fullName>
    </recommendedName>
</protein>
<dbReference type="Proteomes" id="UP000078492">
    <property type="component" value="Unassembled WGS sequence"/>
</dbReference>
<feature type="non-terminal residue" evidence="2">
    <location>
        <position position="1"/>
    </location>
</feature>
<dbReference type="PANTHER" id="PTHR47595">
    <property type="entry name" value="HEAT SHOCK 70 KDA PROTEIN 14"/>
    <property type="match status" value="1"/>
</dbReference>
<feature type="domain" description="Myb/SANT-like DNA-binding" evidence="1">
    <location>
        <begin position="3"/>
        <end position="86"/>
    </location>
</feature>
<dbReference type="PANTHER" id="PTHR47595:SF1">
    <property type="entry name" value="MYB_SANT-LIKE DNA-BINDING DOMAIN-CONTAINING PROTEIN"/>
    <property type="match status" value="1"/>
</dbReference>
<keyword evidence="3" id="KW-1185">Reference proteome</keyword>
<reference evidence="2 3" key="1">
    <citation type="submission" date="2015-09" db="EMBL/GenBank/DDBJ databases">
        <title>Trachymyrmex cornetzi WGS genome.</title>
        <authorList>
            <person name="Nygaard S."/>
            <person name="Hu H."/>
            <person name="Boomsma J."/>
            <person name="Zhang G."/>
        </authorList>
    </citation>
    <scope>NUCLEOTIDE SEQUENCE [LARGE SCALE GENOMIC DNA]</scope>
    <source>
        <strain evidence="2">Tcor2-1</strain>
        <tissue evidence="2">Whole body</tissue>
    </source>
</reference>
<dbReference type="InterPro" id="IPR044822">
    <property type="entry name" value="Myb_DNA-bind_4"/>
</dbReference>
<dbReference type="EMBL" id="KQ980102">
    <property type="protein sequence ID" value="KYN17752.1"/>
    <property type="molecule type" value="Genomic_DNA"/>
</dbReference>
<sequence>YIWKRNETILLLQTYGEHENELHNGKQTVKQYWEKIAKIMQEKGYSVTGFKCSTKFQALKRQYKCVLDHNKKSLNNRKEWEYFKVMRIFQTFLKFHFKIYDCNIWYIYTLIKHALHIMQELFEKKPWVQPLAVAGSHVETEEKENILENKPEKSNKKRKVKDLVEDYISQSKEERKYQREIRAKQHEEKMQSIKRIENLVEKMLQQEKSNCFSGFIECLPNLCCLQSCGCNNSNKNLKVFRFILK</sequence>